<dbReference type="Proteomes" id="UP000050509">
    <property type="component" value="Unassembled WGS sequence"/>
</dbReference>
<proteinExistence type="predicted"/>
<feature type="domain" description="Proline dehydrogenase" evidence="2">
    <location>
        <begin position="3"/>
        <end position="179"/>
    </location>
</feature>
<dbReference type="SUPFAM" id="SSF51730">
    <property type="entry name" value="FAD-linked oxidoreductase"/>
    <property type="match status" value="1"/>
</dbReference>
<evidence type="ECO:0000313" key="3">
    <source>
        <dbReference type="EMBL" id="KPV47825.1"/>
    </source>
</evidence>
<evidence type="ECO:0000313" key="4">
    <source>
        <dbReference type="Proteomes" id="UP000050509"/>
    </source>
</evidence>
<feature type="non-terminal residue" evidence="3">
    <location>
        <position position="1"/>
    </location>
</feature>
<comment type="caution">
    <text evidence="3">The sequence shown here is derived from an EMBL/GenBank/DDBJ whole genome shotgun (WGS) entry which is preliminary data.</text>
</comment>
<dbReference type="Gene3D" id="3.20.20.220">
    <property type="match status" value="1"/>
</dbReference>
<dbReference type="GO" id="GO:0006562">
    <property type="term" value="P:L-proline catabolic process"/>
    <property type="evidence" value="ECO:0007669"/>
    <property type="project" value="InterPro"/>
</dbReference>
<keyword evidence="4" id="KW-1185">Reference proteome</keyword>
<dbReference type="EMBL" id="LJCR01003200">
    <property type="protein sequence ID" value="KPV47825.1"/>
    <property type="molecule type" value="Genomic_DNA"/>
</dbReference>
<evidence type="ECO:0000256" key="1">
    <source>
        <dbReference type="ARBA" id="ARBA00023002"/>
    </source>
</evidence>
<dbReference type="PANTHER" id="PTHR13914">
    <property type="entry name" value="PROLINE OXIDASE"/>
    <property type="match status" value="1"/>
</dbReference>
<sequence>ITQAAQFGNFIRIDMEGSGYTQVTLDIFNELFARQQNVGVVIQAYLYRSEEDIRALNKLGARVRLCKGAYNEPASVAFPDKADTDKNYVKLMQMLLSEGNYPGIATHDEKMIEATRNYASQRSIPLDRFEFQMLYGIRRDLQEQLVREGYRMRVYVPYGEEWYPYMVRRLAERPANILFVLKGALR</sequence>
<dbReference type="Pfam" id="PF01619">
    <property type="entry name" value="Pro_dh"/>
    <property type="match status" value="1"/>
</dbReference>
<name>A0A0P9F6I1_9CHLR</name>
<dbReference type="AlphaFoldDB" id="A0A0P9F6I1"/>
<dbReference type="PANTHER" id="PTHR13914:SF0">
    <property type="entry name" value="PROLINE DEHYDROGENASE 1, MITOCHONDRIAL"/>
    <property type="match status" value="1"/>
</dbReference>
<dbReference type="InterPro" id="IPR002872">
    <property type="entry name" value="Proline_DH_dom"/>
</dbReference>
<evidence type="ECO:0000259" key="2">
    <source>
        <dbReference type="Pfam" id="PF01619"/>
    </source>
</evidence>
<dbReference type="GO" id="GO:0004657">
    <property type="term" value="F:proline dehydrogenase activity"/>
    <property type="evidence" value="ECO:0007669"/>
    <property type="project" value="InterPro"/>
</dbReference>
<keyword evidence="1" id="KW-0560">Oxidoreductase</keyword>
<gene>
    <name evidence="3" type="ORF">SE17_41355</name>
</gene>
<accession>A0A0P9F6I1</accession>
<protein>
    <submittedName>
        <fullName evidence="3">Proline dehydrogenase</fullName>
    </submittedName>
</protein>
<dbReference type="InterPro" id="IPR015659">
    <property type="entry name" value="Proline_oxidase"/>
</dbReference>
<dbReference type="PATRIC" id="fig|186479.3.peg.6672"/>
<reference evidence="3 4" key="1">
    <citation type="submission" date="2015-09" db="EMBL/GenBank/DDBJ databases">
        <title>Draft genome sequence of Kouleothrix aurantiaca JCM 19913.</title>
        <authorList>
            <person name="Hemp J."/>
        </authorList>
    </citation>
    <scope>NUCLEOTIDE SEQUENCE [LARGE SCALE GENOMIC DNA]</scope>
    <source>
        <strain evidence="3 4">COM-B</strain>
    </source>
</reference>
<organism evidence="3 4">
    <name type="scientific">Kouleothrix aurantiaca</name>
    <dbReference type="NCBI Taxonomy" id="186479"/>
    <lineage>
        <taxon>Bacteria</taxon>
        <taxon>Bacillati</taxon>
        <taxon>Chloroflexota</taxon>
        <taxon>Chloroflexia</taxon>
        <taxon>Chloroflexales</taxon>
        <taxon>Roseiflexineae</taxon>
        <taxon>Roseiflexaceae</taxon>
        <taxon>Kouleothrix</taxon>
    </lineage>
</organism>
<dbReference type="InterPro" id="IPR029041">
    <property type="entry name" value="FAD-linked_oxidoreductase-like"/>
</dbReference>